<accession>A0A220MEV2</accession>
<dbReference type="SUPFAM" id="SSF56801">
    <property type="entry name" value="Acetyl-CoA synthetase-like"/>
    <property type="match status" value="1"/>
</dbReference>
<feature type="domain" description="AMP-binding enzyme C-terminal" evidence="8">
    <location>
        <begin position="417"/>
        <end position="492"/>
    </location>
</feature>
<dbReference type="GO" id="GO:0009234">
    <property type="term" value="P:menaquinone biosynthetic process"/>
    <property type="evidence" value="ECO:0007669"/>
    <property type="project" value="UniProtKB-KW"/>
</dbReference>
<dbReference type="Gene3D" id="3.30.300.30">
    <property type="match status" value="1"/>
</dbReference>
<dbReference type="InterPro" id="IPR025110">
    <property type="entry name" value="AMP-bd_C"/>
</dbReference>
<evidence type="ECO:0000256" key="4">
    <source>
        <dbReference type="ARBA" id="ARBA00022741"/>
    </source>
</evidence>
<keyword evidence="2" id="KW-0474">Menaquinone biosynthesis</keyword>
<dbReference type="PANTHER" id="PTHR43201">
    <property type="entry name" value="ACYL-COA SYNTHETASE"/>
    <property type="match status" value="1"/>
</dbReference>
<dbReference type="GO" id="GO:0006631">
    <property type="term" value="P:fatty acid metabolic process"/>
    <property type="evidence" value="ECO:0007669"/>
    <property type="project" value="TreeGrafter"/>
</dbReference>
<evidence type="ECO:0000256" key="6">
    <source>
        <dbReference type="SAM" id="MobiDB-lite"/>
    </source>
</evidence>
<evidence type="ECO:0000259" key="8">
    <source>
        <dbReference type="Pfam" id="PF13193"/>
    </source>
</evidence>
<organism evidence="9 10">
    <name type="scientific">Brevibacillus formosus</name>
    <dbReference type="NCBI Taxonomy" id="54913"/>
    <lineage>
        <taxon>Bacteria</taxon>
        <taxon>Bacillati</taxon>
        <taxon>Bacillota</taxon>
        <taxon>Bacilli</taxon>
        <taxon>Bacillales</taxon>
        <taxon>Paenibacillaceae</taxon>
        <taxon>Brevibacillus</taxon>
    </lineage>
</organism>
<dbReference type="CDD" id="cd17631">
    <property type="entry name" value="FACL_FadD13-like"/>
    <property type="match status" value="1"/>
</dbReference>
<dbReference type="Pfam" id="PF13193">
    <property type="entry name" value="AMP-binding_C"/>
    <property type="match status" value="1"/>
</dbReference>
<feature type="domain" description="AMP-dependent synthetase/ligase" evidence="7">
    <location>
        <begin position="9"/>
        <end position="367"/>
    </location>
</feature>
<proteinExistence type="inferred from homology"/>
<sequence length="508" mass="56238">MHGIAYWIEKRARITPTRIAVIANDQSLTYQQMNEQIQRLANYLRHELQVKKGDRIGILSQNSLEYVLLLFAIAKLGAIAVPFNIRLTPAELDYQFEDSGIRVLCAQAEFAATIELIKAKASVAHMIWLEPGELPWSQDGPSESSQQSRTDADDGSGDDPYIICYTSGTTGKPKGAVLTQENMFWNSVHNVAALDLTSEDCSIVLLPLFHIGGIGLFAFPTWLAGGRVVVAGKFDPDKAIQLIETHRVTIVMGVPAIHEAIRQSPLFATTSFDSVRWFYNGGAPCPMELIQHFQERGLPFGQGYGLTETSPTVFMIAKEDARRKAGSIGKPVMFCEVRLISDDGKDVGQGEIGELLVKGPNVMKKYWNRPEETARAIRDGWLYTGDLARFDEEGFAYIVGRRKDMIISGGENIYPLELEQVIGELDGVQEAAVVGVPDEKWGEVAKAFIVPKTGAVITEAHIKAHCEQRLAKYKIPKSFVFLNELPRNATGKIVKQALTRLKTDSITQ</sequence>
<dbReference type="GO" id="GO:0008756">
    <property type="term" value="F:o-succinylbenzoate-CoA ligase activity"/>
    <property type="evidence" value="ECO:0007669"/>
    <property type="project" value="InterPro"/>
</dbReference>
<keyword evidence="5" id="KW-0067">ATP-binding</keyword>
<evidence type="ECO:0000256" key="2">
    <source>
        <dbReference type="ARBA" id="ARBA00022428"/>
    </source>
</evidence>
<dbReference type="InterPro" id="IPR045851">
    <property type="entry name" value="AMP-bd_C_sf"/>
</dbReference>
<dbReference type="GO" id="GO:0005524">
    <property type="term" value="F:ATP binding"/>
    <property type="evidence" value="ECO:0007669"/>
    <property type="project" value="UniProtKB-KW"/>
</dbReference>
<evidence type="ECO:0000256" key="3">
    <source>
        <dbReference type="ARBA" id="ARBA00022598"/>
    </source>
</evidence>
<dbReference type="Pfam" id="PF00501">
    <property type="entry name" value="AMP-binding"/>
    <property type="match status" value="1"/>
</dbReference>
<dbReference type="NCBIfam" id="TIGR01923">
    <property type="entry name" value="menE"/>
    <property type="match status" value="1"/>
</dbReference>
<gene>
    <name evidence="9" type="ORF">BP422_08130</name>
</gene>
<dbReference type="InterPro" id="IPR020845">
    <property type="entry name" value="AMP-binding_CS"/>
</dbReference>
<evidence type="ECO:0000313" key="9">
    <source>
        <dbReference type="EMBL" id="ASJ53531.1"/>
    </source>
</evidence>
<evidence type="ECO:0000256" key="5">
    <source>
        <dbReference type="ARBA" id="ARBA00022840"/>
    </source>
</evidence>
<dbReference type="Proteomes" id="UP000197781">
    <property type="component" value="Chromosome"/>
</dbReference>
<evidence type="ECO:0000256" key="1">
    <source>
        <dbReference type="ARBA" id="ARBA00006432"/>
    </source>
</evidence>
<dbReference type="NCBIfam" id="NF005307">
    <property type="entry name" value="PRK06839.1"/>
    <property type="match status" value="1"/>
</dbReference>
<dbReference type="AlphaFoldDB" id="A0A220MEV2"/>
<dbReference type="InterPro" id="IPR000873">
    <property type="entry name" value="AMP-dep_synth/lig_dom"/>
</dbReference>
<reference evidence="9 10" key="1">
    <citation type="submission" date="2016-11" db="EMBL/GenBank/DDBJ databases">
        <authorList>
            <person name="Jaros S."/>
            <person name="Januszkiewicz K."/>
            <person name="Wedrychowicz H."/>
        </authorList>
    </citation>
    <scope>NUCLEOTIDE SEQUENCE [LARGE SCALE GENOMIC DNA]</scope>
    <source>
        <strain evidence="9 10">NF2</strain>
    </source>
</reference>
<dbReference type="NCBIfam" id="NF004837">
    <property type="entry name" value="PRK06187.1"/>
    <property type="match status" value="1"/>
</dbReference>
<dbReference type="PANTHER" id="PTHR43201:SF5">
    <property type="entry name" value="MEDIUM-CHAIN ACYL-COA LIGASE ACSF2, MITOCHONDRIAL"/>
    <property type="match status" value="1"/>
</dbReference>
<dbReference type="KEGG" id="bfm:BP422_08130"/>
<evidence type="ECO:0000313" key="10">
    <source>
        <dbReference type="Proteomes" id="UP000197781"/>
    </source>
</evidence>
<evidence type="ECO:0000259" key="7">
    <source>
        <dbReference type="Pfam" id="PF00501"/>
    </source>
</evidence>
<dbReference type="PROSITE" id="PS00455">
    <property type="entry name" value="AMP_BINDING"/>
    <property type="match status" value="1"/>
</dbReference>
<dbReference type="Gene3D" id="3.40.50.12780">
    <property type="entry name" value="N-terminal domain of ligase-like"/>
    <property type="match status" value="1"/>
</dbReference>
<keyword evidence="4" id="KW-0547">Nucleotide-binding</keyword>
<dbReference type="FunFam" id="3.30.300.30:FF:000008">
    <property type="entry name" value="2,3-dihydroxybenzoate-AMP ligase"/>
    <property type="match status" value="1"/>
</dbReference>
<dbReference type="RefSeq" id="WP_088907329.1">
    <property type="nucleotide sequence ID" value="NZ_CP018145.1"/>
</dbReference>
<dbReference type="InterPro" id="IPR042099">
    <property type="entry name" value="ANL_N_sf"/>
</dbReference>
<dbReference type="GO" id="GO:0031956">
    <property type="term" value="F:medium-chain fatty acid-CoA ligase activity"/>
    <property type="evidence" value="ECO:0007669"/>
    <property type="project" value="TreeGrafter"/>
</dbReference>
<feature type="compositionally biased region" description="Polar residues" evidence="6">
    <location>
        <begin position="139"/>
        <end position="149"/>
    </location>
</feature>
<protein>
    <submittedName>
        <fullName evidence="9">O-succinylbenzoate--CoA ligase</fullName>
    </submittedName>
</protein>
<comment type="similarity">
    <text evidence="1">Belongs to the ATP-dependent AMP-binding enzyme family.</text>
</comment>
<name>A0A220MEV2_9BACL</name>
<feature type="region of interest" description="Disordered" evidence="6">
    <location>
        <begin position="134"/>
        <end position="158"/>
    </location>
</feature>
<dbReference type="InterPro" id="IPR010192">
    <property type="entry name" value="MenE"/>
</dbReference>
<dbReference type="EMBL" id="CP018145">
    <property type="protein sequence ID" value="ASJ53531.1"/>
    <property type="molecule type" value="Genomic_DNA"/>
</dbReference>
<keyword evidence="3 9" id="KW-0436">Ligase</keyword>